<accession>A0AAD6UPB1</accession>
<dbReference type="Proteomes" id="UP001219525">
    <property type="component" value="Unassembled WGS sequence"/>
</dbReference>
<comment type="caution">
    <text evidence="2">The sequence shown here is derived from an EMBL/GenBank/DDBJ whole genome shotgun (WGS) entry which is preliminary data.</text>
</comment>
<feature type="region of interest" description="Disordered" evidence="1">
    <location>
        <begin position="151"/>
        <end position="170"/>
    </location>
</feature>
<feature type="region of interest" description="Disordered" evidence="1">
    <location>
        <begin position="33"/>
        <end position="62"/>
    </location>
</feature>
<keyword evidence="3" id="KW-1185">Reference proteome</keyword>
<dbReference type="EMBL" id="JARJCW010000161">
    <property type="protein sequence ID" value="KAJ7189951.1"/>
    <property type="molecule type" value="Genomic_DNA"/>
</dbReference>
<feature type="compositionally biased region" description="Basic and acidic residues" evidence="1">
    <location>
        <begin position="43"/>
        <end position="62"/>
    </location>
</feature>
<dbReference type="AlphaFoldDB" id="A0AAD6UPB1"/>
<organism evidence="2 3">
    <name type="scientific">Mycena pura</name>
    <dbReference type="NCBI Taxonomy" id="153505"/>
    <lineage>
        <taxon>Eukaryota</taxon>
        <taxon>Fungi</taxon>
        <taxon>Dikarya</taxon>
        <taxon>Basidiomycota</taxon>
        <taxon>Agaricomycotina</taxon>
        <taxon>Agaricomycetes</taxon>
        <taxon>Agaricomycetidae</taxon>
        <taxon>Agaricales</taxon>
        <taxon>Marasmiineae</taxon>
        <taxon>Mycenaceae</taxon>
        <taxon>Mycena</taxon>
    </lineage>
</organism>
<proteinExistence type="predicted"/>
<evidence type="ECO:0000256" key="1">
    <source>
        <dbReference type="SAM" id="MobiDB-lite"/>
    </source>
</evidence>
<evidence type="ECO:0000313" key="2">
    <source>
        <dbReference type="EMBL" id="KAJ7189951.1"/>
    </source>
</evidence>
<feature type="compositionally biased region" description="Low complexity" evidence="1">
    <location>
        <begin position="151"/>
        <end position="161"/>
    </location>
</feature>
<protein>
    <submittedName>
        <fullName evidence="2">Uncharacterized protein</fullName>
    </submittedName>
</protein>
<name>A0AAD6UPB1_9AGAR</name>
<sequence>MLRSILKSIFTSILSPSSSLVTLLGVLPDEILGSPPNSGLDSEGDRPEPGKTEPNEENEHSLDVDVWPEDLPPLQHLLTEAESLDPDEKLTLERLMHYRYAAVSLEMARDQEFSSFAEYDTPEIRNEQISEDVECIQDMVEYVARHQTRLAASASRSQSDAASEEKSVKKPVVDPVRAAQVELARGFQKIINDEAKKDRGEGTGKNRLARWMTSAKGGELDTGNDAPSGNAANAAAAATRSANSKLAERQKVYDNFPQLKLPLGNARISTISPIRTFTGPDHMEASSFGLGVVGFNVNDATDATKIVVCKILALYEQEGKKNAKHNDVKTSSNVCALSYIVAQTYENNGTNVFRPSTAHPRFPSTLRFEQLSPRTLLCTLQSPPTSVGNALRLAQSDYDFFQLVQSKILDVRDALKRLAPKRGG</sequence>
<evidence type="ECO:0000313" key="3">
    <source>
        <dbReference type="Proteomes" id="UP001219525"/>
    </source>
</evidence>
<gene>
    <name evidence="2" type="ORF">GGX14DRAFT_580251</name>
</gene>
<reference evidence="2" key="1">
    <citation type="submission" date="2023-03" db="EMBL/GenBank/DDBJ databases">
        <title>Massive genome expansion in bonnet fungi (Mycena s.s.) driven by repeated elements and novel gene families across ecological guilds.</title>
        <authorList>
            <consortium name="Lawrence Berkeley National Laboratory"/>
            <person name="Harder C.B."/>
            <person name="Miyauchi S."/>
            <person name="Viragh M."/>
            <person name="Kuo A."/>
            <person name="Thoen E."/>
            <person name="Andreopoulos B."/>
            <person name="Lu D."/>
            <person name="Skrede I."/>
            <person name="Drula E."/>
            <person name="Henrissat B."/>
            <person name="Morin E."/>
            <person name="Kohler A."/>
            <person name="Barry K."/>
            <person name="LaButti K."/>
            <person name="Morin E."/>
            <person name="Salamov A."/>
            <person name="Lipzen A."/>
            <person name="Mereny Z."/>
            <person name="Hegedus B."/>
            <person name="Baldrian P."/>
            <person name="Stursova M."/>
            <person name="Weitz H."/>
            <person name="Taylor A."/>
            <person name="Grigoriev I.V."/>
            <person name="Nagy L.G."/>
            <person name="Martin F."/>
            <person name="Kauserud H."/>
        </authorList>
    </citation>
    <scope>NUCLEOTIDE SEQUENCE</scope>
    <source>
        <strain evidence="2">9144</strain>
    </source>
</reference>